<dbReference type="PROSITE" id="PS01124">
    <property type="entry name" value="HTH_ARAC_FAMILY_2"/>
    <property type="match status" value="1"/>
</dbReference>
<protein>
    <submittedName>
        <fullName evidence="5">Transcriptional regulator, AraC family</fullName>
    </submittedName>
</protein>
<feature type="domain" description="HTH araC/xylS-type" evidence="4">
    <location>
        <begin position="214"/>
        <end position="312"/>
    </location>
</feature>
<keyword evidence="1" id="KW-0805">Transcription regulation</keyword>
<organism evidence="5">
    <name type="scientific">uncultured Rubrobacteraceae bacterium</name>
    <dbReference type="NCBI Taxonomy" id="349277"/>
    <lineage>
        <taxon>Bacteria</taxon>
        <taxon>Bacillati</taxon>
        <taxon>Actinomycetota</taxon>
        <taxon>Rubrobacteria</taxon>
        <taxon>Rubrobacterales</taxon>
        <taxon>Rubrobacteraceae</taxon>
        <taxon>environmental samples</taxon>
    </lineage>
</organism>
<dbReference type="AlphaFoldDB" id="A0A6J4PXF4"/>
<dbReference type="PANTHER" id="PTHR46796:SF6">
    <property type="entry name" value="ARAC SUBFAMILY"/>
    <property type="match status" value="1"/>
</dbReference>
<evidence type="ECO:0000256" key="3">
    <source>
        <dbReference type="ARBA" id="ARBA00023163"/>
    </source>
</evidence>
<dbReference type="InterPro" id="IPR018060">
    <property type="entry name" value="HTH_AraC"/>
</dbReference>
<dbReference type="GO" id="GO:0043565">
    <property type="term" value="F:sequence-specific DNA binding"/>
    <property type="evidence" value="ECO:0007669"/>
    <property type="project" value="InterPro"/>
</dbReference>
<evidence type="ECO:0000313" key="5">
    <source>
        <dbReference type="EMBL" id="CAA9422144.1"/>
    </source>
</evidence>
<dbReference type="SUPFAM" id="SSF46689">
    <property type="entry name" value="Homeodomain-like"/>
    <property type="match status" value="2"/>
</dbReference>
<evidence type="ECO:0000256" key="1">
    <source>
        <dbReference type="ARBA" id="ARBA00023015"/>
    </source>
</evidence>
<gene>
    <name evidence="5" type="ORF">AVDCRST_MAG01-01-2367</name>
</gene>
<accession>A0A6J4PXF4</accession>
<name>A0A6J4PXF4_9ACTN</name>
<dbReference type="SMART" id="SM00342">
    <property type="entry name" value="HTH_ARAC"/>
    <property type="match status" value="1"/>
</dbReference>
<evidence type="ECO:0000259" key="4">
    <source>
        <dbReference type="PROSITE" id="PS01124"/>
    </source>
</evidence>
<dbReference type="PANTHER" id="PTHR46796">
    <property type="entry name" value="HTH-TYPE TRANSCRIPTIONAL ACTIVATOR RHAS-RELATED"/>
    <property type="match status" value="1"/>
</dbReference>
<dbReference type="EMBL" id="CADCUW010000324">
    <property type="protein sequence ID" value="CAA9422144.1"/>
    <property type="molecule type" value="Genomic_DNA"/>
</dbReference>
<keyword evidence="3" id="KW-0804">Transcription</keyword>
<dbReference type="Pfam" id="PF12833">
    <property type="entry name" value="HTH_18"/>
    <property type="match status" value="1"/>
</dbReference>
<proteinExistence type="predicted"/>
<dbReference type="InterPro" id="IPR050204">
    <property type="entry name" value="AraC_XylS_family_regulators"/>
</dbReference>
<dbReference type="Gene3D" id="1.10.10.60">
    <property type="entry name" value="Homeodomain-like"/>
    <property type="match status" value="2"/>
</dbReference>
<dbReference type="InterPro" id="IPR009057">
    <property type="entry name" value="Homeodomain-like_sf"/>
</dbReference>
<keyword evidence="2" id="KW-0238">DNA-binding</keyword>
<sequence>MAGDGSRESHRAAFPNVARALPGSAVVEGSRRTCDGIEAMRFRPVSEEISVPALANHLVVLHLGPPVAVTQRTDGERARERLVGTGGSAVLPAGLASEWRWGDRGEGRADSLHMYLAPALIREAAEGVGVDPDLIEIRGGLDPYDPQIERIGLSLLPELEAEAPLGGALFVDALSRALTVHLLREHSTLGGRARRAAYSEPGEPGGGLAGPALKRATDYVGDNIAGDLTLAGIARAANTSPFHFSRLFKRSTGLSPHQYVIRQRVERARELLINTDLPLHEVAETAGFAHQSHMGHHLKRLLGVSPTRLRNG</sequence>
<reference evidence="5" key="1">
    <citation type="submission" date="2020-02" db="EMBL/GenBank/DDBJ databases">
        <authorList>
            <person name="Meier V. D."/>
        </authorList>
    </citation>
    <scope>NUCLEOTIDE SEQUENCE</scope>
    <source>
        <strain evidence="5">AVDCRST_MAG01</strain>
    </source>
</reference>
<dbReference type="GO" id="GO:0003700">
    <property type="term" value="F:DNA-binding transcription factor activity"/>
    <property type="evidence" value="ECO:0007669"/>
    <property type="project" value="InterPro"/>
</dbReference>
<evidence type="ECO:0000256" key="2">
    <source>
        <dbReference type="ARBA" id="ARBA00023125"/>
    </source>
</evidence>